<evidence type="ECO:0000313" key="11">
    <source>
        <dbReference type="Proteomes" id="UP000199118"/>
    </source>
</evidence>
<evidence type="ECO:0000259" key="8">
    <source>
        <dbReference type="Pfam" id="PF02770"/>
    </source>
</evidence>
<keyword evidence="11" id="KW-1185">Reference proteome</keyword>
<comment type="similarity">
    <text evidence="2 6">Belongs to the acyl-CoA dehydrogenase family.</text>
</comment>
<dbReference type="EMBL" id="FNMZ01000001">
    <property type="protein sequence ID" value="SDW10815.1"/>
    <property type="molecule type" value="Genomic_DNA"/>
</dbReference>
<dbReference type="Gene3D" id="2.40.110.10">
    <property type="entry name" value="Butyryl-CoA Dehydrogenase, subunit A, domain 2"/>
    <property type="match status" value="1"/>
</dbReference>
<dbReference type="Gene3D" id="1.20.140.10">
    <property type="entry name" value="Butyryl-CoA Dehydrogenase, subunit A, domain 3"/>
    <property type="match status" value="1"/>
</dbReference>
<comment type="cofactor">
    <cofactor evidence="1 6">
        <name>FAD</name>
        <dbReference type="ChEBI" id="CHEBI:57692"/>
    </cofactor>
</comment>
<dbReference type="SUPFAM" id="SSF56645">
    <property type="entry name" value="Acyl-CoA dehydrogenase NM domain-like"/>
    <property type="match status" value="1"/>
</dbReference>
<dbReference type="InterPro" id="IPR046373">
    <property type="entry name" value="Acyl-CoA_Oxase/DH_mid-dom_sf"/>
</dbReference>
<name>A0A1H2QUK7_9RHOB</name>
<keyword evidence="5 6" id="KW-0560">Oxidoreductase</keyword>
<dbReference type="InterPro" id="IPR006091">
    <property type="entry name" value="Acyl-CoA_Oxase/DH_mid-dom"/>
</dbReference>
<dbReference type="AlphaFoldDB" id="A0A1H2QUK7"/>
<dbReference type="PANTHER" id="PTHR43884:SF12">
    <property type="entry name" value="ISOVALERYL-COA DEHYDROGENASE, MITOCHONDRIAL-RELATED"/>
    <property type="match status" value="1"/>
</dbReference>
<dbReference type="InterPro" id="IPR009075">
    <property type="entry name" value="AcylCo_DH/oxidase_C"/>
</dbReference>
<dbReference type="InterPro" id="IPR013786">
    <property type="entry name" value="AcylCoA_DH/ox_N"/>
</dbReference>
<dbReference type="InterPro" id="IPR009100">
    <property type="entry name" value="AcylCoA_DH/oxidase_NM_dom_sf"/>
</dbReference>
<accession>A0A1H2QUK7</accession>
<evidence type="ECO:0000259" key="7">
    <source>
        <dbReference type="Pfam" id="PF00441"/>
    </source>
</evidence>
<dbReference type="Pfam" id="PF02770">
    <property type="entry name" value="Acyl-CoA_dh_M"/>
    <property type="match status" value="1"/>
</dbReference>
<dbReference type="RefSeq" id="WP_218133315.1">
    <property type="nucleotide sequence ID" value="NZ_FNMZ01000001.1"/>
</dbReference>
<dbReference type="GO" id="GO:0003995">
    <property type="term" value="F:acyl-CoA dehydrogenase activity"/>
    <property type="evidence" value="ECO:0007669"/>
    <property type="project" value="TreeGrafter"/>
</dbReference>
<evidence type="ECO:0000259" key="9">
    <source>
        <dbReference type="Pfam" id="PF02771"/>
    </source>
</evidence>
<dbReference type="InterPro" id="IPR037069">
    <property type="entry name" value="AcylCoA_DH/ox_N_sf"/>
</dbReference>
<evidence type="ECO:0000313" key="10">
    <source>
        <dbReference type="EMBL" id="SDW10815.1"/>
    </source>
</evidence>
<proteinExistence type="inferred from homology"/>
<evidence type="ECO:0000256" key="1">
    <source>
        <dbReference type="ARBA" id="ARBA00001974"/>
    </source>
</evidence>
<keyword evidence="3 6" id="KW-0285">Flavoprotein</keyword>
<feature type="domain" description="Acyl-CoA oxidase/dehydrogenase middle" evidence="8">
    <location>
        <begin position="134"/>
        <end position="234"/>
    </location>
</feature>
<dbReference type="GO" id="GO:0050660">
    <property type="term" value="F:flavin adenine dinucleotide binding"/>
    <property type="evidence" value="ECO:0007669"/>
    <property type="project" value="InterPro"/>
</dbReference>
<evidence type="ECO:0000256" key="3">
    <source>
        <dbReference type="ARBA" id="ARBA00022630"/>
    </source>
</evidence>
<organism evidence="10 11">
    <name type="scientific">Albimonas donghaensis</name>
    <dbReference type="NCBI Taxonomy" id="356660"/>
    <lineage>
        <taxon>Bacteria</taxon>
        <taxon>Pseudomonadati</taxon>
        <taxon>Pseudomonadota</taxon>
        <taxon>Alphaproteobacteria</taxon>
        <taxon>Rhodobacterales</taxon>
        <taxon>Paracoccaceae</taxon>
        <taxon>Albimonas</taxon>
    </lineage>
</organism>
<sequence>MNAPHDSAHSADGRGYFTEERIMIRDSARDFTMREVLPVANALDGPDGQIPMELRRKMADMGYFGVTIPEEYGGLGLGCFEYCLIAEQLARGWMSVASIMARGQGGWIRRAMSPEMQAEYLPRVVRGEYLNASSLSEPGTGSDLASISCRAVRDGDDWVLTGSKYWCTFADGCDYMTVFARTAPPPSSSKRWMGISCFMIEKPRGELPKGVSGSKIPKIGYFGWNTLELSFDGCRVPASHLIGEEGKAFLIMAKGLETARAHTAARAIGLAQGALEDATAYMLERTQFGRPIAEFQGLRFKLAEMASQVEAARQLMYFVCNEIDQGRRCDKEASMVKLFASEMAERVTSDALQILGGAGYTTLHAVERHWRDARLTKIFEGTSQIQMRIISDNLLGKSGVDRWIADQAFEQAWGDKPEGAE</sequence>
<dbReference type="PANTHER" id="PTHR43884">
    <property type="entry name" value="ACYL-COA DEHYDROGENASE"/>
    <property type="match status" value="1"/>
</dbReference>
<evidence type="ECO:0000256" key="4">
    <source>
        <dbReference type="ARBA" id="ARBA00022827"/>
    </source>
</evidence>
<dbReference type="Gene3D" id="1.10.540.10">
    <property type="entry name" value="Acyl-CoA dehydrogenase/oxidase, N-terminal domain"/>
    <property type="match status" value="1"/>
</dbReference>
<dbReference type="SUPFAM" id="SSF47203">
    <property type="entry name" value="Acyl-CoA dehydrogenase C-terminal domain-like"/>
    <property type="match status" value="1"/>
</dbReference>
<evidence type="ECO:0000256" key="6">
    <source>
        <dbReference type="RuleBase" id="RU362125"/>
    </source>
</evidence>
<dbReference type="FunFam" id="1.20.140.10:FF:000001">
    <property type="entry name" value="Acyl-CoA dehydrogenase"/>
    <property type="match status" value="1"/>
</dbReference>
<gene>
    <name evidence="10" type="ORF">SAMN05444336_101153</name>
</gene>
<keyword evidence="4 6" id="KW-0274">FAD</keyword>
<dbReference type="Pfam" id="PF00441">
    <property type="entry name" value="Acyl-CoA_dh_1"/>
    <property type="match status" value="1"/>
</dbReference>
<evidence type="ECO:0000256" key="2">
    <source>
        <dbReference type="ARBA" id="ARBA00009347"/>
    </source>
</evidence>
<dbReference type="Pfam" id="PF02771">
    <property type="entry name" value="Acyl-CoA_dh_N"/>
    <property type="match status" value="1"/>
</dbReference>
<protein>
    <submittedName>
        <fullName evidence="10">Acyl-CoA dehydrogenase</fullName>
    </submittedName>
</protein>
<dbReference type="STRING" id="356660.SAMN05444336_101153"/>
<dbReference type="Proteomes" id="UP000199118">
    <property type="component" value="Unassembled WGS sequence"/>
</dbReference>
<feature type="domain" description="Acyl-CoA dehydrogenase/oxidase C-terminal" evidence="7">
    <location>
        <begin position="251"/>
        <end position="394"/>
    </location>
</feature>
<dbReference type="InterPro" id="IPR036250">
    <property type="entry name" value="AcylCo_DH-like_C"/>
</dbReference>
<feature type="domain" description="Acyl-CoA dehydrogenase/oxidase N-terminal" evidence="9">
    <location>
        <begin position="18"/>
        <end position="128"/>
    </location>
</feature>
<reference evidence="10 11" key="1">
    <citation type="submission" date="2016-10" db="EMBL/GenBank/DDBJ databases">
        <authorList>
            <person name="de Groot N.N."/>
        </authorList>
    </citation>
    <scope>NUCLEOTIDE SEQUENCE [LARGE SCALE GENOMIC DNA]</scope>
    <source>
        <strain evidence="10 11">DSM 17890</strain>
    </source>
</reference>
<evidence type="ECO:0000256" key="5">
    <source>
        <dbReference type="ARBA" id="ARBA00023002"/>
    </source>
</evidence>